<evidence type="ECO:0000256" key="7">
    <source>
        <dbReference type="SAM" id="MobiDB-lite"/>
    </source>
</evidence>
<evidence type="ECO:0000256" key="8">
    <source>
        <dbReference type="SAM" id="Phobius"/>
    </source>
</evidence>
<comment type="catalytic activity">
    <reaction evidence="1">
        <text>ATP + protein L-histidine = ADP + protein N-phospho-L-histidine.</text>
        <dbReference type="EC" id="2.7.13.3"/>
    </reaction>
</comment>
<evidence type="ECO:0000256" key="3">
    <source>
        <dbReference type="ARBA" id="ARBA00022553"/>
    </source>
</evidence>
<feature type="region of interest" description="Disordered" evidence="7">
    <location>
        <begin position="598"/>
        <end position="652"/>
    </location>
</feature>
<feature type="transmembrane region" description="Helical" evidence="8">
    <location>
        <begin position="179"/>
        <end position="200"/>
    </location>
</feature>
<gene>
    <name evidence="10" type="ORF">ACFO0N_06180</name>
</gene>
<keyword evidence="4" id="KW-0808">Transferase</keyword>
<keyword evidence="3" id="KW-0597">Phosphoprotein</keyword>
<accession>A0ABD5P9Y0</accession>
<feature type="transmembrane region" description="Helical" evidence="8">
    <location>
        <begin position="40"/>
        <end position="62"/>
    </location>
</feature>
<keyword evidence="6" id="KW-0902">Two-component regulatory system</keyword>
<evidence type="ECO:0000256" key="2">
    <source>
        <dbReference type="ARBA" id="ARBA00012438"/>
    </source>
</evidence>
<keyword evidence="5 10" id="KW-0418">Kinase</keyword>
<dbReference type="PROSITE" id="PS50109">
    <property type="entry name" value="HIS_KIN"/>
    <property type="match status" value="1"/>
</dbReference>
<dbReference type="InterPro" id="IPR036890">
    <property type="entry name" value="HATPase_C_sf"/>
</dbReference>
<dbReference type="Gene3D" id="3.30.565.10">
    <property type="entry name" value="Histidine kinase-like ATPase, C-terminal domain"/>
    <property type="match status" value="1"/>
</dbReference>
<evidence type="ECO:0000256" key="5">
    <source>
        <dbReference type="ARBA" id="ARBA00022777"/>
    </source>
</evidence>
<keyword evidence="11" id="KW-1185">Reference proteome</keyword>
<sequence length="652" mass="69000">MVSLGTPGIAHVVVLALSALLCLGLAAWVRSTTATSGQRWFGVLLAADAVWATTAALSLLVAPPAKTELLVVRGLVQATIPLVWVRFTAAHTRREFSLSKPVHGLLAAGWATSVLALLTNGYHGLYWSSVTLRTGPFPFLELTPGPLLFGTYLYIFGATGLGIHYLAELFTRSRHRSRAAVYVLLVGALVASAPAVVTVLELGPAAGYDYSVYGIGGFAALTALVVFRLGALNVEPVARDVLFDAFDDAVLVFDDRGRLADHNVAAATLWPTLGERDHIGEPLGTALPELAGLLPARPRSSPTGELTLTVEGERRHFSLRVTPVSSGEERVGHTLVLRDVTELVAYRRELEQKNRQLDEFTSTVAHDLRNPLNVADGYARLAVESLAELGLGPTTDSAAADDEREGTGEGSSSVESVDATGSAGSVDPEVLDHLERVGDAHDRMLQIIDDLQTLARTGESVEATEPVDLRRAATDAWANLDTSRATLYVADDATVHADRGRLLSILENLYRNSVRHAGDGVVVEVGAGPGSFFVRDDGPGVPAADRETVFEYGYTTHADGTGLGLPIVRTMAESHGWSVRLDDDEDGACFVFDEVTVEFPDGDEGGDDRGGDGGPGAGRGAAGRGSAGHETTDEGADDAVYRPVDVSTVRTG</sequence>
<dbReference type="Gene3D" id="3.30.450.20">
    <property type="entry name" value="PAS domain"/>
    <property type="match status" value="1"/>
</dbReference>
<feature type="transmembrane region" description="Helical" evidence="8">
    <location>
        <begin position="212"/>
        <end position="231"/>
    </location>
</feature>
<dbReference type="SMART" id="SM00388">
    <property type="entry name" value="HisKA"/>
    <property type="match status" value="1"/>
</dbReference>
<dbReference type="SUPFAM" id="SSF55785">
    <property type="entry name" value="PYP-like sensor domain (PAS domain)"/>
    <property type="match status" value="1"/>
</dbReference>
<dbReference type="Gene3D" id="1.10.287.130">
    <property type="match status" value="1"/>
</dbReference>
<dbReference type="InterPro" id="IPR005467">
    <property type="entry name" value="His_kinase_dom"/>
</dbReference>
<dbReference type="InterPro" id="IPR050736">
    <property type="entry name" value="Sensor_HK_Regulatory"/>
</dbReference>
<dbReference type="InterPro" id="IPR035965">
    <property type="entry name" value="PAS-like_dom_sf"/>
</dbReference>
<dbReference type="GO" id="GO:0004673">
    <property type="term" value="F:protein histidine kinase activity"/>
    <property type="evidence" value="ECO:0007669"/>
    <property type="project" value="UniProtKB-EC"/>
</dbReference>
<dbReference type="Pfam" id="PF02518">
    <property type="entry name" value="HATPase_c"/>
    <property type="match status" value="1"/>
</dbReference>
<comment type="caution">
    <text evidence="10">The sequence shown here is derived from an EMBL/GenBank/DDBJ whole genome shotgun (WGS) entry which is preliminary data.</text>
</comment>
<keyword evidence="8" id="KW-0472">Membrane</keyword>
<evidence type="ECO:0000313" key="11">
    <source>
        <dbReference type="Proteomes" id="UP001595921"/>
    </source>
</evidence>
<feature type="transmembrane region" description="Helical" evidence="8">
    <location>
        <begin position="147"/>
        <end position="167"/>
    </location>
</feature>
<dbReference type="CDD" id="cd00082">
    <property type="entry name" value="HisKA"/>
    <property type="match status" value="1"/>
</dbReference>
<dbReference type="GO" id="GO:0000160">
    <property type="term" value="P:phosphorelay signal transduction system"/>
    <property type="evidence" value="ECO:0007669"/>
    <property type="project" value="UniProtKB-KW"/>
</dbReference>
<proteinExistence type="predicted"/>
<dbReference type="SUPFAM" id="SSF55874">
    <property type="entry name" value="ATPase domain of HSP90 chaperone/DNA topoisomerase II/histidine kinase"/>
    <property type="match status" value="1"/>
</dbReference>
<feature type="transmembrane region" description="Helical" evidence="8">
    <location>
        <begin position="74"/>
        <end position="92"/>
    </location>
</feature>
<evidence type="ECO:0000256" key="6">
    <source>
        <dbReference type="ARBA" id="ARBA00023012"/>
    </source>
</evidence>
<protein>
    <recommendedName>
        <fullName evidence="2">histidine kinase</fullName>
        <ecNumber evidence="2">2.7.13.3</ecNumber>
    </recommendedName>
</protein>
<dbReference type="InterPro" id="IPR031621">
    <property type="entry name" value="HisKA_7TM"/>
</dbReference>
<dbReference type="PANTHER" id="PTHR43711">
    <property type="entry name" value="TWO-COMPONENT HISTIDINE KINASE"/>
    <property type="match status" value="1"/>
</dbReference>
<dbReference type="PANTHER" id="PTHR43711:SF1">
    <property type="entry name" value="HISTIDINE KINASE 1"/>
    <property type="match status" value="1"/>
</dbReference>
<dbReference type="SUPFAM" id="SSF47384">
    <property type="entry name" value="Homodimeric domain of signal transducing histidine kinase"/>
    <property type="match status" value="1"/>
</dbReference>
<organism evidence="10 11">
    <name type="scientific">Halobium salinum</name>
    <dbReference type="NCBI Taxonomy" id="1364940"/>
    <lineage>
        <taxon>Archaea</taxon>
        <taxon>Methanobacteriati</taxon>
        <taxon>Methanobacteriota</taxon>
        <taxon>Stenosarchaea group</taxon>
        <taxon>Halobacteria</taxon>
        <taxon>Halobacteriales</taxon>
        <taxon>Haloferacaceae</taxon>
        <taxon>Halobium</taxon>
    </lineage>
</organism>
<name>A0ABD5P9Y0_9EURY</name>
<dbReference type="AlphaFoldDB" id="A0ABD5P9Y0"/>
<dbReference type="Pfam" id="PF08448">
    <property type="entry name" value="PAS_4"/>
    <property type="match status" value="1"/>
</dbReference>
<evidence type="ECO:0000256" key="4">
    <source>
        <dbReference type="ARBA" id="ARBA00022679"/>
    </source>
</evidence>
<dbReference type="InterPro" id="IPR003661">
    <property type="entry name" value="HisK_dim/P_dom"/>
</dbReference>
<reference evidence="10 11" key="1">
    <citation type="journal article" date="2019" name="Int. J. Syst. Evol. Microbiol.">
        <title>The Global Catalogue of Microorganisms (GCM) 10K type strain sequencing project: providing services to taxonomists for standard genome sequencing and annotation.</title>
        <authorList>
            <consortium name="The Broad Institute Genomics Platform"/>
            <consortium name="The Broad Institute Genome Sequencing Center for Infectious Disease"/>
            <person name="Wu L."/>
            <person name="Ma J."/>
        </authorList>
    </citation>
    <scope>NUCLEOTIDE SEQUENCE [LARGE SCALE GENOMIC DNA]</scope>
    <source>
        <strain evidence="10 11">CGMCC 1.12553</strain>
    </source>
</reference>
<feature type="domain" description="Histidine kinase" evidence="9">
    <location>
        <begin position="363"/>
        <end position="603"/>
    </location>
</feature>
<dbReference type="SMART" id="SM00387">
    <property type="entry name" value="HATPase_c"/>
    <property type="match status" value="1"/>
</dbReference>
<dbReference type="EC" id="2.7.13.3" evidence="2"/>
<evidence type="ECO:0000313" key="10">
    <source>
        <dbReference type="EMBL" id="MFC4357538.1"/>
    </source>
</evidence>
<dbReference type="InterPro" id="IPR003594">
    <property type="entry name" value="HATPase_dom"/>
</dbReference>
<dbReference type="InterPro" id="IPR004358">
    <property type="entry name" value="Sig_transdc_His_kin-like_C"/>
</dbReference>
<dbReference type="RefSeq" id="WP_267622155.1">
    <property type="nucleotide sequence ID" value="NZ_JAODIW010000006.1"/>
</dbReference>
<dbReference type="Pfam" id="PF16927">
    <property type="entry name" value="HisKA_7TM"/>
    <property type="match status" value="1"/>
</dbReference>
<feature type="region of interest" description="Disordered" evidence="7">
    <location>
        <begin position="392"/>
        <end position="429"/>
    </location>
</feature>
<dbReference type="InterPro" id="IPR013656">
    <property type="entry name" value="PAS_4"/>
</dbReference>
<dbReference type="InterPro" id="IPR036097">
    <property type="entry name" value="HisK_dim/P_sf"/>
</dbReference>
<feature type="transmembrane region" description="Helical" evidence="8">
    <location>
        <begin position="6"/>
        <end position="28"/>
    </location>
</feature>
<keyword evidence="8" id="KW-1133">Transmembrane helix</keyword>
<dbReference type="EMBL" id="JBHSDS010000003">
    <property type="protein sequence ID" value="MFC4357538.1"/>
    <property type="molecule type" value="Genomic_DNA"/>
</dbReference>
<keyword evidence="8" id="KW-0812">Transmembrane</keyword>
<evidence type="ECO:0000256" key="1">
    <source>
        <dbReference type="ARBA" id="ARBA00000085"/>
    </source>
</evidence>
<dbReference type="PRINTS" id="PR00344">
    <property type="entry name" value="BCTRLSENSOR"/>
</dbReference>
<evidence type="ECO:0000259" key="9">
    <source>
        <dbReference type="PROSITE" id="PS50109"/>
    </source>
</evidence>
<dbReference type="Proteomes" id="UP001595921">
    <property type="component" value="Unassembled WGS sequence"/>
</dbReference>
<feature type="transmembrane region" description="Helical" evidence="8">
    <location>
        <begin position="104"/>
        <end position="127"/>
    </location>
</feature>
<feature type="compositionally biased region" description="Gly residues" evidence="7">
    <location>
        <begin position="612"/>
        <end position="626"/>
    </location>
</feature>